<evidence type="ECO:0000313" key="2">
    <source>
        <dbReference type="EMBL" id="PKM91787.1"/>
    </source>
</evidence>
<proteinExistence type="predicted"/>
<comment type="caution">
    <text evidence="2">The sequence shown here is derived from an EMBL/GenBank/DDBJ whole genome shotgun (WGS) entry which is preliminary data.</text>
</comment>
<keyword evidence="1" id="KW-0472">Membrane</keyword>
<keyword evidence="1" id="KW-1133">Transmembrane helix</keyword>
<name>A0A2N2EAN2_9BACT</name>
<gene>
    <name evidence="2" type="ORF">CVU82_01095</name>
</gene>
<feature type="transmembrane region" description="Helical" evidence="1">
    <location>
        <begin position="36"/>
        <end position="57"/>
    </location>
</feature>
<evidence type="ECO:0000256" key="1">
    <source>
        <dbReference type="SAM" id="Phobius"/>
    </source>
</evidence>
<organism evidence="2 3">
    <name type="scientific">Candidatus Falkowbacteria bacterium HGW-Falkowbacteria-1</name>
    <dbReference type="NCBI Taxonomy" id="2013768"/>
    <lineage>
        <taxon>Bacteria</taxon>
        <taxon>Candidatus Falkowiibacteriota</taxon>
    </lineage>
</organism>
<keyword evidence="1" id="KW-0812">Transmembrane</keyword>
<dbReference type="AlphaFoldDB" id="A0A2N2EAN2"/>
<protein>
    <submittedName>
        <fullName evidence="2">Uncharacterized protein</fullName>
    </submittedName>
</protein>
<evidence type="ECO:0000313" key="3">
    <source>
        <dbReference type="Proteomes" id="UP000233517"/>
    </source>
</evidence>
<dbReference type="Proteomes" id="UP000233517">
    <property type="component" value="Unassembled WGS sequence"/>
</dbReference>
<accession>A0A2N2EAN2</accession>
<sequence>MDDKKNNKEEEIVKEEKKTVFRRKILNGVSSFLNSYFHYFSFLALFFIFWFSFNFILTPKYEKVSLASSEVLEAKKSLFIKEYRELASYKKNIEVFKSINPGDMDKISKMIPGEYSRDDLFTEFTYFLMKNNFNVKSIKVSNTEDIVSGKQVLSRRSSGTSNDPEFSRATQVSLSLPPDVGSWLIRAEISNVAYTDLKYLLDIIENNLKLVDVVSMDFDPITKSVSFDALTYYYKNK</sequence>
<dbReference type="EMBL" id="PHAI01000001">
    <property type="protein sequence ID" value="PKM91787.1"/>
    <property type="molecule type" value="Genomic_DNA"/>
</dbReference>
<reference evidence="2 3" key="1">
    <citation type="journal article" date="2017" name="ISME J.">
        <title>Potential for microbial H2 and metal transformations associated with novel bacteria and archaea in deep terrestrial subsurface sediments.</title>
        <authorList>
            <person name="Hernsdorf A.W."/>
            <person name="Amano Y."/>
            <person name="Miyakawa K."/>
            <person name="Ise K."/>
            <person name="Suzuki Y."/>
            <person name="Anantharaman K."/>
            <person name="Probst A."/>
            <person name="Burstein D."/>
            <person name="Thomas B.C."/>
            <person name="Banfield J.F."/>
        </authorList>
    </citation>
    <scope>NUCLEOTIDE SEQUENCE [LARGE SCALE GENOMIC DNA]</scope>
    <source>
        <strain evidence="2">HGW-Falkowbacteria-1</strain>
    </source>
</reference>